<dbReference type="Pfam" id="PF03810">
    <property type="entry name" value="IBN_N"/>
    <property type="match status" value="1"/>
</dbReference>
<accession>A0A9P9Y4T4</accession>
<name>A0A9P9Y4T4_9HYPO</name>
<dbReference type="SMART" id="SM00913">
    <property type="entry name" value="IBN_N"/>
    <property type="match status" value="1"/>
</dbReference>
<dbReference type="PANTHER" id="PTHR30613:SF1">
    <property type="entry name" value="DUF1479 DOMAIN PROTEIN (AFU_ORTHOLOGUE AFUA_5G09280)"/>
    <property type="match status" value="1"/>
</dbReference>
<dbReference type="InterPro" id="IPR001494">
    <property type="entry name" value="Importin-beta_N"/>
</dbReference>
<dbReference type="PROSITE" id="PS50166">
    <property type="entry name" value="IMPORTIN_B_NT"/>
    <property type="match status" value="1"/>
</dbReference>
<dbReference type="OrthoDB" id="361693at2759"/>
<dbReference type="GO" id="GO:0006886">
    <property type="term" value="P:intracellular protein transport"/>
    <property type="evidence" value="ECO:0007669"/>
    <property type="project" value="InterPro"/>
</dbReference>
<dbReference type="SUPFAM" id="SSF51197">
    <property type="entry name" value="Clavaminate synthase-like"/>
    <property type="match status" value="1"/>
</dbReference>
<evidence type="ECO:0000256" key="1">
    <source>
        <dbReference type="ARBA" id="ARBA00007991"/>
    </source>
</evidence>
<comment type="similarity">
    <text evidence="1">Belongs to the importin beta family.</text>
</comment>
<dbReference type="PANTHER" id="PTHR30613">
    <property type="entry name" value="UNCHARACTERIZED PROTEIN YBIU-RELATED"/>
    <property type="match status" value="1"/>
</dbReference>
<dbReference type="Gene3D" id="2.60.120.330">
    <property type="entry name" value="B-lactam Antibiotic, Isopenicillin N Synthase, Chain"/>
    <property type="match status" value="1"/>
</dbReference>
<evidence type="ECO:0000256" key="2">
    <source>
        <dbReference type="ARBA" id="ARBA00023242"/>
    </source>
</evidence>
<protein>
    <recommendedName>
        <fullName evidence="5">Importin N-terminal domain-containing protein</fullName>
    </recommendedName>
</protein>
<dbReference type="Pfam" id="PF07350">
    <property type="entry name" value="Gig2-like"/>
    <property type="match status" value="1"/>
</dbReference>
<keyword evidence="2" id="KW-0539">Nucleus</keyword>
<reference evidence="6" key="2">
    <citation type="submission" date="2022-07" db="EMBL/GenBank/DDBJ databases">
        <authorList>
            <person name="Goncalves M.F.M."/>
            <person name="Hilario S."/>
            <person name="Van De Peer Y."/>
            <person name="Esteves A.C."/>
            <person name="Alves A."/>
        </authorList>
    </citation>
    <scope>NUCLEOTIDE SEQUENCE</scope>
    <source>
        <strain evidence="6">MUM 19.33</strain>
    </source>
</reference>
<reference evidence="6" key="1">
    <citation type="journal article" date="2021" name="J Fungi (Basel)">
        <title>Genomic and Metabolomic Analyses of the Marine Fungus Emericellopsis cladophorae: Insights into Saltwater Adaptability Mechanisms and Its Biosynthetic Potential.</title>
        <authorList>
            <person name="Goncalves M.F.M."/>
            <person name="Hilario S."/>
            <person name="Van de Peer Y."/>
            <person name="Esteves A.C."/>
            <person name="Alves A."/>
        </authorList>
    </citation>
    <scope>NUCLEOTIDE SEQUENCE</scope>
    <source>
        <strain evidence="6">MUM 19.33</strain>
    </source>
</reference>
<dbReference type="InterPro" id="IPR016024">
    <property type="entry name" value="ARM-type_fold"/>
</dbReference>
<keyword evidence="4" id="KW-0732">Signal</keyword>
<dbReference type="InterPro" id="IPR027443">
    <property type="entry name" value="IPNS-like_sf"/>
</dbReference>
<dbReference type="InterPro" id="IPR058669">
    <property type="entry name" value="TPR_IPO7/11-like"/>
</dbReference>
<dbReference type="RefSeq" id="XP_051364211.1">
    <property type="nucleotide sequence ID" value="XM_051504294.1"/>
</dbReference>
<sequence>MGFLQDKLVILQVCTLMAFYADQFNCSEVSIPYASQAVQHTQTLGLHLGWPDDDPQAKKAKRLFWCVWVVDRLNAATNGRPVMMHRQDIEPTILTSSVEQAPAFQLLIRVSQFLDAVIAQYRPRSADAEALPQSDTTIEVYYLAVVILQNRPREHTERHQPPPSSELQMFAATSIVAITLEDFKTSVTLLPIVPYAVSLAASVAYKTLRNSAMVYRRKRAYALFHGSCEILDDLSSVFASARAVAKLATDTMQEVERVAADRSKARRRPQFSESIARDPSSAMEPAAESEEQRIQAEALQEAPSEETQGMGQTAQPAMVSSDALKNLTWGDSPSMINDCIGDAELFNNLDPSFDLDRIDQLFSANLDPTQPLPTQSWKEGDISSVFRSLSGSDEAEKLPQRFADVKKSLVQDRAALHASWDRLLLKLRDETQIVKAQGSSCIPQIDFSDIYNAPRKFSSALRKRGVAIVRGVVPEKEAREFKEETERYVAANPSTKADNPAVFELYWSRPQLAGRLHQNMLDVQRFLMSHYHSRTPHAMCSTQQPLVYADRIRIRQPGDAGFALGPHIDGGSVERWEKEGYGKGHVYDKVFEGKWEEFDPWELSTRLDATQDLYQGAGACSMFRMFQGWLSMSHTGPREGTLLVNPLLSLSTAYCLLRPFFTPKRQPNQSSSPSDYPSEYLAPDNWVWADETSPDIQGAWPGNCQELNHTWHPHLDLPHTMVHVPQIKPGDYVAWHCDTIHAVDMVHEGQSDSSVMYIPACPMTKLNVEYARQQREGFLQGIPPADFPGGVGESQHVGRPDVNAVLTMAGQDALRGFGMAPFATEEGRSEGERAIFNRSGGTSGRNMSFAIEVPGGANPLNFQDLCRTLSSATTSLDYAQRQAAEQQLTSWETTPGYYSSLQAVYLDKSLPIEPRFQAVIQLKNGIDKHWRHYAAAKQGISSDEKNAIRQRLFEGTVDEVEERLAEHNAYVTAKIVRIDYPSDWPDALSQIISLLRSSRDRDQRKLFGSLQILLQVVKELGTARLKKSQTALQSVTPEIVHVLLEIYAERSELWINYLTNRQGDEQAAYLAMSNSLIALKVLRRLVLVGYERPHGDETVTRFWGLSQNQFGKLLGFVSEEAGMPEQFQKVAAGHLIQFTKLHINMAEQHPASFANLPESLSLIHAYWDLVSKFAEVYGNSGGIRQNSGSGSAKAKVEGPLPEKLAVKGLLLLRACVRIAFMPVQTFKYRSPETKAEQEAARAMIKTELFKPHLVVQIVNCIITYLFVFRKSDLEAWEEDPEEWEKEQQSESDAYEWQVRPCAERLFLDLLTQFKDLLIQPLMSYFQSAQDPHSDIATKEAVYTAMGNAAAHVVNVFDFDGFLATTVLQDAQQTGALNKVLRRRIAILLSQWAPVKLADESRPIVYQIFRHFLDPNDEANDLVVRITTARQLRWIADELDFSVDSFLPYTADVLSQLIGLIQHVEVDETKLAILESVRIIVTRMEDQVSQFGDQLMSNLPSVWENTGNEEYMIKQAVIAIFAALVMSMGTASQRYQHLMVPLISEAVRQGSDLHVHLIDESLELWNAVLMQSTAPLSPELIGLAEMALPLLEYSSLTAGEALNAVESYILFAPSAMLEDRLRRPTLTALLGILDSKSREQVRSGTTCIEYFIRSAVDLGGSSGVTLIIQDMVELGFLPKILGDLHNAWEAHQTTGPNRKISKLNTVTESDYLAIIARLALAEPTVFTQMIDSLGGVESTWSWLSAEWFEQAHDMDNIERQKLYLLALTRLLELPSPVQELTLGKLQDYFLLWTNVISDLQDGRQNATDCLILETPEPTEYDTPKLIAERGMMMRDPIHTMHAYAFVRERLQDLVARVGGEAAFEEQWVVNVDGDVMMRFREVANSMQ</sequence>
<dbReference type="Gene3D" id="1.25.10.10">
    <property type="entry name" value="Leucine-rich Repeat Variant"/>
    <property type="match status" value="1"/>
</dbReference>
<dbReference type="Pfam" id="PF04082">
    <property type="entry name" value="Fungal_trans"/>
    <property type="match status" value="1"/>
</dbReference>
<dbReference type="GO" id="GO:0005634">
    <property type="term" value="C:nucleus"/>
    <property type="evidence" value="ECO:0007669"/>
    <property type="project" value="UniProtKB-ARBA"/>
</dbReference>
<dbReference type="GO" id="GO:0031267">
    <property type="term" value="F:small GTPase binding"/>
    <property type="evidence" value="ECO:0007669"/>
    <property type="project" value="InterPro"/>
</dbReference>
<dbReference type="GeneID" id="75830870"/>
<comment type="caution">
    <text evidence="6">The sequence shown here is derived from an EMBL/GenBank/DDBJ whole genome shotgun (WGS) entry which is preliminary data.</text>
</comment>
<dbReference type="InterPro" id="IPR011989">
    <property type="entry name" value="ARM-like"/>
</dbReference>
<dbReference type="SMART" id="SM00906">
    <property type="entry name" value="Fungal_trans"/>
    <property type="match status" value="1"/>
</dbReference>
<proteinExistence type="inferred from homology"/>
<dbReference type="SUPFAM" id="SSF48371">
    <property type="entry name" value="ARM repeat"/>
    <property type="match status" value="1"/>
</dbReference>
<dbReference type="InterPro" id="IPR010856">
    <property type="entry name" value="Gig2-like"/>
</dbReference>
<dbReference type="CDD" id="cd12148">
    <property type="entry name" value="fungal_TF_MHR"/>
    <property type="match status" value="1"/>
</dbReference>
<dbReference type="Proteomes" id="UP001055219">
    <property type="component" value="Unassembled WGS sequence"/>
</dbReference>
<dbReference type="Pfam" id="PF25758">
    <property type="entry name" value="TPR_IPO11"/>
    <property type="match status" value="1"/>
</dbReference>
<dbReference type="EMBL" id="JAGIXG020000008">
    <property type="protein sequence ID" value="KAI6783355.1"/>
    <property type="molecule type" value="Genomic_DNA"/>
</dbReference>
<feature type="chain" id="PRO_5040336053" description="Importin N-terminal domain-containing protein" evidence="4">
    <location>
        <begin position="22"/>
        <end position="1886"/>
    </location>
</feature>
<feature type="signal peptide" evidence="4">
    <location>
        <begin position="1"/>
        <end position="21"/>
    </location>
</feature>
<feature type="region of interest" description="Disordered" evidence="3">
    <location>
        <begin position="257"/>
        <end position="315"/>
    </location>
</feature>
<evidence type="ECO:0000313" key="7">
    <source>
        <dbReference type="Proteomes" id="UP001055219"/>
    </source>
</evidence>
<evidence type="ECO:0000256" key="4">
    <source>
        <dbReference type="SAM" id="SignalP"/>
    </source>
</evidence>
<feature type="domain" description="Importin N-terminal" evidence="5">
    <location>
        <begin position="884"/>
        <end position="958"/>
    </location>
</feature>
<feature type="compositionally biased region" description="Polar residues" evidence="3">
    <location>
        <begin position="305"/>
        <end position="315"/>
    </location>
</feature>
<evidence type="ECO:0000259" key="5">
    <source>
        <dbReference type="PROSITE" id="PS50166"/>
    </source>
</evidence>
<dbReference type="GO" id="GO:0003677">
    <property type="term" value="F:DNA binding"/>
    <property type="evidence" value="ECO:0007669"/>
    <property type="project" value="InterPro"/>
</dbReference>
<dbReference type="GO" id="GO:0008270">
    <property type="term" value="F:zinc ion binding"/>
    <property type="evidence" value="ECO:0007669"/>
    <property type="project" value="InterPro"/>
</dbReference>
<dbReference type="GO" id="GO:0006351">
    <property type="term" value="P:DNA-templated transcription"/>
    <property type="evidence" value="ECO:0007669"/>
    <property type="project" value="InterPro"/>
</dbReference>
<evidence type="ECO:0000256" key="3">
    <source>
        <dbReference type="SAM" id="MobiDB-lite"/>
    </source>
</evidence>
<organism evidence="6 7">
    <name type="scientific">Emericellopsis cladophorae</name>
    <dbReference type="NCBI Taxonomy" id="2686198"/>
    <lineage>
        <taxon>Eukaryota</taxon>
        <taxon>Fungi</taxon>
        <taxon>Dikarya</taxon>
        <taxon>Ascomycota</taxon>
        <taxon>Pezizomycotina</taxon>
        <taxon>Sordariomycetes</taxon>
        <taxon>Hypocreomycetidae</taxon>
        <taxon>Hypocreales</taxon>
        <taxon>Bionectriaceae</taxon>
        <taxon>Emericellopsis</taxon>
    </lineage>
</organism>
<dbReference type="InterPro" id="IPR007219">
    <property type="entry name" value="XnlR_reg_dom"/>
</dbReference>
<evidence type="ECO:0000313" key="6">
    <source>
        <dbReference type="EMBL" id="KAI6783355.1"/>
    </source>
</evidence>
<gene>
    <name evidence="6" type="ORF">J7T54_004382</name>
</gene>
<dbReference type="FunFam" id="1.25.10.10:FF:000362">
    <property type="entry name" value="Importin 11, putative"/>
    <property type="match status" value="1"/>
</dbReference>
<keyword evidence="7" id="KW-1185">Reference proteome</keyword>